<keyword evidence="2" id="KW-1003">Cell membrane</keyword>
<feature type="transmembrane region" description="Helical" evidence="6">
    <location>
        <begin position="30"/>
        <end position="52"/>
    </location>
</feature>
<reference evidence="8 9" key="1">
    <citation type="submission" date="2017-06" db="EMBL/GenBank/DDBJ databases">
        <authorList>
            <person name="Kim H.J."/>
            <person name="Triplett B.A."/>
        </authorList>
    </citation>
    <scope>NUCLEOTIDE SEQUENCE [LARGE SCALE GENOMIC DNA]</scope>
    <source>
        <strain evidence="8 9">DSM 8800</strain>
    </source>
</reference>
<dbReference type="Gene3D" id="1.10.3730.20">
    <property type="match status" value="1"/>
</dbReference>
<protein>
    <submittedName>
        <fullName evidence="8">Threonine/homoserine efflux transporter RhtA</fullName>
    </submittedName>
</protein>
<evidence type="ECO:0000256" key="2">
    <source>
        <dbReference type="ARBA" id="ARBA00022475"/>
    </source>
</evidence>
<sequence>MRRTPWAFAPLVAAVLWGGLYVVSKWTFAAIPPITLAFIRVSLGAATLLVVVRRYYPDRSFSRRDWYGFGVIAIWLAVSLATQFLGTDLTTAGEGSLITVTTPVFTVLMGVLVLGESVTFRRAAGVLAALVGTAVVVAGRHDPSTLGAGAGVGIAMLVLASVTWAGYTVWGAPLIRRYSALETATYSTALVVPLFALAVPLELHFTDASIGLDAFTLPVLAAIVYLGVAGTAVAWYCWYKGLEYLDAGTVAVFLFAQPVVGAALGAAFLGEPLGTGFLLGGAMMAAGIYVVSTDRVDEGA</sequence>
<dbReference type="PANTHER" id="PTHR32322:SF18">
    <property type="entry name" value="S-ADENOSYLMETHIONINE_S-ADENOSYLHOMOCYSTEINE TRANSPORTER"/>
    <property type="match status" value="1"/>
</dbReference>
<accession>A0A238UQI7</accession>
<gene>
    <name evidence="8" type="ORF">SAMN06264855_101241</name>
</gene>
<feature type="transmembrane region" description="Helical" evidence="6">
    <location>
        <begin position="97"/>
        <end position="115"/>
    </location>
</feature>
<evidence type="ECO:0000256" key="6">
    <source>
        <dbReference type="SAM" id="Phobius"/>
    </source>
</evidence>
<evidence type="ECO:0000256" key="4">
    <source>
        <dbReference type="ARBA" id="ARBA00022989"/>
    </source>
</evidence>
<dbReference type="OrthoDB" id="168794at2157"/>
<evidence type="ECO:0000256" key="1">
    <source>
        <dbReference type="ARBA" id="ARBA00004651"/>
    </source>
</evidence>
<keyword evidence="5 6" id="KW-0472">Membrane</keyword>
<dbReference type="InterPro" id="IPR037185">
    <property type="entry name" value="EmrE-like"/>
</dbReference>
<feature type="transmembrane region" description="Helical" evidence="6">
    <location>
        <begin position="215"/>
        <end position="238"/>
    </location>
</feature>
<organism evidence="8 9">
    <name type="scientific">Halorubrum vacuolatum</name>
    <name type="common">Natronobacterium vacuolatum</name>
    <dbReference type="NCBI Taxonomy" id="63740"/>
    <lineage>
        <taxon>Archaea</taxon>
        <taxon>Methanobacteriati</taxon>
        <taxon>Methanobacteriota</taxon>
        <taxon>Stenosarchaea group</taxon>
        <taxon>Halobacteria</taxon>
        <taxon>Halobacteriales</taxon>
        <taxon>Haloferacaceae</taxon>
        <taxon>Halorubrum</taxon>
    </lineage>
</organism>
<feature type="transmembrane region" description="Helical" evidence="6">
    <location>
        <begin position="122"/>
        <end position="140"/>
    </location>
</feature>
<feature type="domain" description="EamA" evidence="7">
    <location>
        <begin position="6"/>
        <end position="137"/>
    </location>
</feature>
<dbReference type="Proteomes" id="UP000198397">
    <property type="component" value="Unassembled WGS sequence"/>
</dbReference>
<feature type="transmembrane region" description="Helical" evidence="6">
    <location>
        <begin position="250"/>
        <end position="269"/>
    </location>
</feature>
<comment type="subcellular location">
    <subcellularLocation>
        <location evidence="1">Cell membrane</location>
        <topology evidence="1">Multi-pass membrane protein</topology>
    </subcellularLocation>
</comment>
<feature type="transmembrane region" description="Helical" evidence="6">
    <location>
        <begin position="275"/>
        <end position="292"/>
    </location>
</feature>
<dbReference type="RefSeq" id="WP_089383222.1">
    <property type="nucleotide sequence ID" value="NZ_FZNQ01000001.1"/>
</dbReference>
<feature type="domain" description="EamA" evidence="7">
    <location>
        <begin position="153"/>
        <end position="293"/>
    </location>
</feature>
<keyword evidence="4 6" id="KW-1133">Transmembrane helix</keyword>
<feature type="transmembrane region" description="Helical" evidence="6">
    <location>
        <begin position="7"/>
        <end position="24"/>
    </location>
</feature>
<evidence type="ECO:0000259" key="7">
    <source>
        <dbReference type="Pfam" id="PF00892"/>
    </source>
</evidence>
<proteinExistence type="predicted"/>
<evidence type="ECO:0000256" key="5">
    <source>
        <dbReference type="ARBA" id="ARBA00023136"/>
    </source>
</evidence>
<evidence type="ECO:0000313" key="8">
    <source>
        <dbReference type="EMBL" id="SNR24248.1"/>
    </source>
</evidence>
<feature type="transmembrane region" description="Helical" evidence="6">
    <location>
        <begin position="184"/>
        <end position="203"/>
    </location>
</feature>
<name>A0A238UQI7_HALVU</name>
<feature type="transmembrane region" description="Helical" evidence="6">
    <location>
        <begin position="146"/>
        <end position="172"/>
    </location>
</feature>
<dbReference type="Pfam" id="PF00892">
    <property type="entry name" value="EamA"/>
    <property type="match status" value="2"/>
</dbReference>
<evidence type="ECO:0000313" key="9">
    <source>
        <dbReference type="Proteomes" id="UP000198397"/>
    </source>
</evidence>
<keyword evidence="9" id="KW-1185">Reference proteome</keyword>
<dbReference type="SUPFAM" id="SSF103481">
    <property type="entry name" value="Multidrug resistance efflux transporter EmrE"/>
    <property type="match status" value="2"/>
</dbReference>
<keyword evidence="3 6" id="KW-0812">Transmembrane</keyword>
<dbReference type="InterPro" id="IPR000620">
    <property type="entry name" value="EamA_dom"/>
</dbReference>
<dbReference type="AlphaFoldDB" id="A0A238UQI7"/>
<evidence type="ECO:0000256" key="3">
    <source>
        <dbReference type="ARBA" id="ARBA00022692"/>
    </source>
</evidence>
<feature type="transmembrane region" description="Helical" evidence="6">
    <location>
        <begin position="64"/>
        <end position="85"/>
    </location>
</feature>
<dbReference type="PANTHER" id="PTHR32322">
    <property type="entry name" value="INNER MEMBRANE TRANSPORTER"/>
    <property type="match status" value="1"/>
</dbReference>
<dbReference type="EMBL" id="FZNQ01000001">
    <property type="protein sequence ID" value="SNR24248.1"/>
    <property type="molecule type" value="Genomic_DNA"/>
</dbReference>
<dbReference type="GO" id="GO:0005886">
    <property type="term" value="C:plasma membrane"/>
    <property type="evidence" value="ECO:0007669"/>
    <property type="project" value="UniProtKB-SubCell"/>
</dbReference>
<dbReference type="InterPro" id="IPR050638">
    <property type="entry name" value="AA-Vitamin_Transporters"/>
</dbReference>